<protein>
    <submittedName>
        <fullName evidence="1">Uncharacterized protein</fullName>
    </submittedName>
</protein>
<accession>A0A0G1MJC2</accession>
<proteinExistence type="predicted"/>
<evidence type="ECO:0000313" key="2">
    <source>
        <dbReference type="Proteomes" id="UP000034032"/>
    </source>
</evidence>
<dbReference type="AlphaFoldDB" id="A0A0G1MJC2"/>
<evidence type="ECO:0000313" key="1">
    <source>
        <dbReference type="EMBL" id="KKT80932.1"/>
    </source>
</evidence>
<reference evidence="1 2" key="1">
    <citation type="journal article" date="2015" name="Nature">
        <title>rRNA introns, odd ribosomes, and small enigmatic genomes across a large radiation of phyla.</title>
        <authorList>
            <person name="Brown C.T."/>
            <person name="Hug L.A."/>
            <person name="Thomas B.C."/>
            <person name="Sharon I."/>
            <person name="Castelle C.J."/>
            <person name="Singh A."/>
            <person name="Wilkins M.J."/>
            <person name="Williams K.H."/>
            <person name="Banfield J.F."/>
        </authorList>
    </citation>
    <scope>NUCLEOTIDE SEQUENCE [LARGE SCALE GENOMIC DNA]</scope>
</reference>
<dbReference type="Proteomes" id="UP000034032">
    <property type="component" value="Unassembled WGS sequence"/>
</dbReference>
<sequence length="273" mass="30737">MSVEKPTIQKSSESEGGLLPEVAELEEPIKKIIEKIKDRIEGGEYGLIIGDDAGGRIPTLILGGFIQKISENEARQKPSLIFIPGKQALKGGLEGRPLLKKIFERRGLLKLREVQERELNDHLIKYGATKDKKILIVTDTVKSGYSLKTLTTLLRSLGYNYEIATIGIEPSPINKNSFREALGGADIFSGAYYSKEKKEDRHTPRIYSQEGEKYTGVRKFEGDRSSIALKRLFSPDESPEEIQEAINQSRHDSSFVVDRLVEWYQGQKPKDDQ</sequence>
<name>A0A0G1MJC2_9BACT</name>
<dbReference type="EMBL" id="LCJR01000031">
    <property type="protein sequence ID" value="KKT80932.1"/>
    <property type="molecule type" value="Genomic_DNA"/>
</dbReference>
<comment type="caution">
    <text evidence="1">The sequence shown here is derived from an EMBL/GenBank/DDBJ whole genome shotgun (WGS) entry which is preliminary data.</text>
</comment>
<organism evidence="1 2">
    <name type="scientific">Candidatus Yanofskybacteria bacterium GW2011_GWA2_44_9</name>
    <dbReference type="NCBI Taxonomy" id="1619025"/>
    <lineage>
        <taxon>Bacteria</taxon>
        <taxon>Candidatus Yanofskyibacteriota</taxon>
    </lineage>
</organism>
<gene>
    <name evidence="1" type="ORF">UW79_C0031G0012</name>
</gene>